<organism evidence="1 2">
    <name type="scientific">Endocarpon pusillum</name>
    <dbReference type="NCBI Taxonomy" id="364733"/>
    <lineage>
        <taxon>Eukaryota</taxon>
        <taxon>Fungi</taxon>
        <taxon>Dikarya</taxon>
        <taxon>Ascomycota</taxon>
        <taxon>Pezizomycotina</taxon>
        <taxon>Eurotiomycetes</taxon>
        <taxon>Chaetothyriomycetidae</taxon>
        <taxon>Verrucariales</taxon>
        <taxon>Verrucariaceae</taxon>
        <taxon>Endocarpon</taxon>
    </lineage>
</organism>
<reference evidence="1" key="1">
    <citation type="submission" date="2020-02" db="EMBL/GenBank/DDBJ databases">
        <authorList>
            <person name="Palmer J.M."/>
        </authorList>
    </citation>
    <scope>NUCLEOTIDE SEQUENCE</scope>
    <source>
        <strain evidence="1">EPUS1.4</strain>
        <tissue evidence="1">Thallus</tissue>
    </source>
</reference>
<dbReference type="EMBL" id="JAACFV010000018">
    <property type="protein sequence ID" value="KAF7511612.1"/>
    <property type="molecule type" value="Genomic_DNA"/>
</dbReference>
<proteinExistence type="predicted"/>
<protein>
    <submittedName>
        <fullName evidence="1">Uncharacterized protein</fullName>
    </submittedName>
</protein>
<accession>A0A8H7ARF6</accession>
<evidence type="ECO:0000313" key="1">
    <source>
        <dbReference type="EMBL" id="KAF7511612.1"/>
    </source>
</evidence>
<dbReference type="OrthoDB" id="4364580at2759"/>
<comment type="caution">
    <text evidence="1">The sequence shown here is derived from an EMBL/GenBank/DDBJ whole genome shotgun (WGS) entry which is preliminary data.</text>
</comment>
<evidence type="ECO:0000313" key="2">
    <source>
        <dbReference type="Proteomes" id="UP000606974"/>
    </source>
</evidence>
<dbReference type="Proteomes" id="UP000606974">
    <property type="component" value="Unassembled WGS sequence"/>
</dbReference>
<gene>
    <name evidence="1" type="ORF">GJ744_003775</name>
</gene>
<dbReference type="AlphaFoldDB" id="A0A8H7ARF6"/>
<keyword evidence="2" id="KW-1185">Reference proteome</keyword>
<name>A0A8H7ARF6_9EURO</name>
<sequence length="243" mass="27811">MLKDVPHCLLGRVMSADDITVHVLFPHLSVAQKRFVSLTQEQSARWLDHIFHPAMYRFCQGHLTQHLPAGHLHALDNSRAQQVEGRQVETASYQAQQSISYFLQPEYLDPIWTEILRTVDRAPVLRDFREPQLFFSAKGTKLLSKTNPSKPTLLDAMENFRSYLERVVDMDLVFPLSLPGAEVGLCTSSWERLETFIIIWRANTETQADRRTRSRLLACVGCESGPQLVSEKKSKGHKRNRLG</sequence>